<evidence type="ECO:0000313" key="2">
    <source>
        <dbReference type="EMBL" id="KAK1285489.1"/>
    </source>
</evidence>
<keyword evidence="3" id="KW-1185">Reference proteome</keyword>
<feature type="region of interest" description="Disordered" evidence="1">
    <location>
        <begin position="244"/>
        <end position="292"/>
    </location>
</feature>
<evidence type="ECO:0000256" key="1">
    <source>
        <dbReference type="SAM" id="MobiDB-lite"/>
    </source>
</evidence>
<feature type="region of interest" description="Disordered" evidence="1">
    <location>
        <begin position="173"/>
        <end position="202"/>
    </location>
</feature>
<accession>A0AAV9CA84</accession>
<feature type="region of interest" description="Disordered" evidence="1">
    <location>
        <begin position="1"/>
        <end position="26"/>
    </location>
</feature>
<sequence length="292" mass="31341">MKPSVEDLSTNKGGKTVVAATTTKGKEKVTSQWVEVKKSNTNSQEKLLSDAMKTDPSPQQIRLSPPNKFSILQGISESGELTKEVSEHDQAPTDSLTDIINFSVEDPMNLPSPLAQHFGPDKANTVVSNPASQSTTLVGTPSTSATAMEISQRIHTMSHSSLAFSSQSQAVHASPFDPLTPSVLPSTKGTHHPMKPSSSEDEIFPPTYLFDSPRLASEVLHLLKIDIPLEIVLSSATPETITVSQVPRIKKGSGRNHKNKSKGGGSPQSAKKSKVVNKDVLPTKKSIKSYLV</sequence>
<name>A0AAV9CA84_ACOCL</name>
<feature type="compositionally biased region" description="Low complexity" evidence="1">
    <location>
        <begin position="12"/>
        <end position="23"/>
    </location>
</feature>
<proteinExistence type="predicted"/>
<reference evidence="2" key="2">
    <citation type="submission" date="2023-06" db="EMBL/GenBank/DDBJ databases">
        <authorList>
            <person name="Ma L."/>
            <person name="Liu K.-W."/>
            <person name="Li Z."/>
            <person name="Hsiao Y.-Y."/>
            <person name="Qi Y."/>
            <person name="Fu T."/>
            <person name="Tang G."/>
            <person name="Zhang D."/>
            <person name="Sun W.-H."/>
            <person name="Liu D.-K."/>
            <person name="Li Y."/>
            <person name="Chen G.-Z."/>
            <person name="Liu X.-D."/>
            <person name="Liao X.-Y."/>
            <person name="Jiang Y.-T."/>
            <person name="Yu X."/>
            <person name="Hao Y."/>
            <person name="Huang J."/>
            <person name="Zhao X.-W."/>
            <person name="Ke S."/>
            <person name="Chen Y.-Y."/>
            <person name="Wu W.-L."/>
            <person name="Hsu J.-L."/>
            <person name="Lin Y.-F."/>
            <person name="Huang M.-D."/>
            <person name="Li C.-Y."/>
            <person name="Huang L."/>
            <person name="Wang Z.-W."/>
            <person name="Zhao X."/>
            <person name="Zhong W.-Y."/>
            <person name="Peng D.-H."/>
            <person name="Ahmad S."/>
            <person name="Lan S."/>
            <person name="Zhang J.-S."/>
            <person name="Tsai W.-C."/>
            <person name="Van De Peer Y."/>
            <person name="Liu Z.-J."/>
        </authorList>
    </citation>
    <scope>NUCLEOTIDE SEQUENCE</scope>
    <source>
        <strain evidence="2">CP</strain>
        <tissue evidence="2">Leaves</tissue>
    </source>
</reference>
<dbReference type="AlphaFoldDB" id="A0AAV9CA84"/>
<comment type="caution">
    <text evidence="2">The sequence shown here is derived from an EMBL/GenBank/DDBJ whole genome shotgun (WGS) entry which is preliminary data.</text>
</comment>
<protein>
    <submittedName>
        <fullName evidence="2">Uncharacterized protein</fullName>
    </submittedName>
</protein>
<organism evidence="2 3">
    <name type="scientific">Acorus calamus</name>
    <name type="common">Sweet flag</name>
    <dbReference type="NCBI Taxonomy" id="4465"/>
    <lineage>
        <taxon>Eukaryota</taxon>
        <taxon>Viridiplantae</taxon>
        <taxon>Streptophyta</taxon>
        <taxon>Embryophyta</taxon>
        <taxon>Tracheophyta</taxon>
        <taxon>Spermatophyta</taxon>
        <taxon>Magnoliopsida</taxon>
        <taxon>Liliopsida</taxon>
        <taxon>Acoraceae</taxon>
        <taxon>Acorus</taxon>
    </lineage>
</organism>
<evidence type="ECO:0000313" key="3">
    <source>
        <dbReference type="Proteomes" id="UP001180020"/>
    </source>
</evidence>
<reference evidence="2" key="1">
    <citation type="journal article" date="2023" name="Nat. Commun.">
        <title>Diploid and tetraploid genomes of Acorus and the evolution of monocots.</title>
        <authorList>
            <person name="Ma L."/>
            <person name="Liu K.W."/>
            <person name="Li Z."/>
            <person name="Hsiao Y.Y."/>
            <person name="Qi Y."/>
            <person name="Fu T."/>
            <person name="Tang G.D."/>
            <person name="Zhang D."/>
            <person name="Sun W.H."/>
            <person name="Liu D.K."/>
            <person name="Li Y."/>
            <person name="Chen G.Z."/>
            <person name="Liu X.D."/>
            <person name="Liao X.Y."/>
            <person name="Jiang Y.T."/>
            <person name="Yu X."/>
            <person name="Hao Y."/>
            <person name="Huang J."/>
            <person name="Zhao X.W."/>
            <person name="Ke S."/>
            <person name="Chen Y.Y."/>
            <person name="Wu W.L."/>
            <person name="Hsu J.L."/>
            <person name="Lin Y.F."/>
            <person name="Huang M.D."/>
            <person name="Li C.Y."/>
            <person name="Huang L."/>
            <person name="Wang Z.W."/>
            <person name="Zhao X."/>
            <person name="Zhong W.Y."/>
            <person name="Peng D.H."/>
            <person name="Ahmad S."/>
            <person name="Lan S."/>
            <person name="Zhang J.S."/>
            <person name="Tsai W.C."/>
            <person name="Van de Peer Y."/>
            <person name="Liu Z.J."/>
        </authorList>
    </citation>
    <scope>NUCLEOTIDE SEQUENCE</scope>
    <source>
        <strain evidence="2">CP</strain>
    </source>
</reference>
<dbReference type="EMBL" id="JAUJYO010000020">
    <property type="protein sequence ID" value="KAK1285489.1"/>
    <property type="molecule type" value="Genomic_DNA"/>
</dbReference>
<dbReference type="Proteomes" id="UP001180020">
    <property type="component" value="Unassembled WGS sequence"/>
</dbReference>
<feature type="compositionally biased region" description="Polar residues" evidence="1">
    <location>
        <begin position="125"/>
        <end position="144"/>
    </location>
</feature>
<feature type="compositionally biased region" description="Basic and acidic residues" evidence="1">
    <location>
        <begin position="80"/>
        <end position="91"/>
    </location>
</feature>
<gene>
    <name evidence="2" type="ORF">QJS10_CPB20g00705</name>
</gene>
<feature type="region of interest" description="Disordered" evidence="1">
    <location>
        <begin position="116"/>
        <end position="144"/>
    </location>
</feature>
<feature type="compositionally biased region" description="Basic residues" evidence="1">
    <location>
        <begin position="248"/>
        <end position="261"/>
    </location>
</feature>
<feature type="region of interest" description="Disordered" evidence="1">
    <location>
        <begin position="40"/>
        <end position="94"/>
    </location>
</feature>